<reference evidence="2 3" key="1">
    <citation type="journal article" date="2024" name="Science">
        <title>Giant polyketide synthase enzymes in the biosynthesis of giant marine polyether toxins.</title>
        <authorList>
            <person name="Fallon T.R."/>
            <person name="Shende V.V."/>
            <person name="Wierzbicki I.H."/>
            <person name="Pendleton A.L."/>
            <person name="Watervoot N.F."/>
            <person name="Auber R.P."/>
            <person name="Gonzalez D.J."/>
            <person name="Wisecaver J.H."/>
            <person name="Moore B.S."/>
        </authorList>
    </citation>
    <scope>NUCLEOTIDE SEQUENCE [LARGE SCALE GENOMIC DNA]</scope>
    <source>
        <strain evidence="2 3">12B1</strain>
    </source>
</reference>
<feature type="region of interest" description="Disordered" evidence="1">
    <location>
        <begin position="89"/>
        <end position="157"/>
    </location>
</feature>
<dbReference type="AlphaFoldDB" id="A0AB34I8T3"/>
<evidence type="ECO:0000256" key="1">
    <source>
        <dbReference type="SAM" id="MobiDB-lite"/>
    </source>
</evidence>
<dbReference type="EMBL" id="JBGBPQ010000033">
    <property type="protein sequence ID" value="KAL1495172.1"/>
    <property type="molecule type" value="Genomic_DNA"/>
</dbReference>
<keyword evidence="3" id="KW-1185">Reference proteome</keyword>
<proteinExistence type="predicted"/>
<name>A0AB34I8T3_PRYPA</name>
<organism evidence="2 3">
    <name type="scientific">Prymnesium parvum</name>
    <name type="common">Toxic golden alga</name>
    <dbReference type="NCBI Taxonomy" id="97485"/>
    <lineage>
        <taxon>Eukaryota</taxon>
        <taxon>Haptista</taxon>
        <taxon>Haptophyta</taxon>
        <taxon>Prymnesiophyceae</taxon>
        <taxon>Prymnesiales</taxon>
        <taxon>Prymnesiaceae</taxon>
        <taxon>Prymnesium</taxon>
    </lineage>
</organism>
<dbReference type="Proteomes" id="UP001515480">
    <property type="component" value="Unassembled WGS sequence"/>
</dbReference>
<sequence>MSHDNMYFAEKEMCNSTLNDKLVDRVLKLRAAPPRPSAPPPRRTLLVCRRGVVARVEVEHEAEAPARDASEPFIAAGGELLAGLSAAERARLLDGAPPPPPREEAPRRKAGRKGAVVEMGAAAKRRRAAPGGAPPPPPARREGEAARGLSFVWDDGE</sequence>
<evidence type="ECO:0000313" key="3">
    <source>
        <dbReference type="Proteomes" id="UP001515480"/>
    </source>
</evidence>
<evidence type="ECO:0000313" key="2">
    <source>
        <dbReference type="EMBL" id="KAL1495172.1"/>
    </source>
</evidence>
<protein>
    <submittedName>
        <fullName evidence="2">Uncharacterized protein</fullName>
    </submittedName>
</protein>
<gene>
    <name evidence="2" type="ORF">AB1Y20_017037</name>
</gene>
<comment type="caution">
    <text evidence="2">The sequence shown here is derived from an EMBL/GenBank/DDBJ whole genome shotgun (WGS) entry which is preliminary data.</text>
</comment>
<accession>A0AB34I8T3</accession>